<dbReference type="EMBL" id="WUTW01000001">
    <property type="protein sequence ID" value="MXQ62958.1"/>
    <property type="molecule type" value="Genomic_DNA"/>
</dbReference>
<feature type="transmembrane region" description="Helical" evidence="1">
    <location>
        <begin position="12"/>
        <end position="37"/>
    </location>
</feature>
<keyword evidence="1" id="KW-0472">Membrane</keyword>
<evidence type="ECO:0000313" key="2">
    <source>
        <dbReference type="EMBL" id="MXQ62958.1"/>
    </source>
</evidence>
<keyword evidence="3" id="KW-1185">Reference proteome</keyword>
<dbReference type="AlphaFoldDB" id="A0A6I4W124"/>
<keyword evidence="1" id="KW-0812">Transmembrane</keyword>
<reference evidence="2 3" key="1">
    <citation type="submission" date="2019-12" db="EMBL/GenBank/DDBJ databases">
        <title>Nocardia macrotermitis sp. nov. and Nocardia aurantia sp. nov., isolated from the gut of the fungus growing-termite Macrotermes natalensis.</title>
        <authorList>
            <person name="Christine B."/>
            <person name="Rene B."/>
        </authorList>
    </citation>
    <scope>NUCLEOTIDE SEQUENCE [LARGE SCALE GENOMIC DNA]</scope>
    <source>
        <strain evidence="2 3">DSM 102126</strain>
    </source>
</reference>
<name>A0A6I4W124_9ACTN</name>
<proteinExistence type="predicted"/>
<organism evidence="2 3">
    <name type="scientific">Actinomadura rayongensis</name>
    <dbReference type="NCBI Taxonomy" id="1429076"/>
    <lineage>
        <taxon>Bacteria</taxon>
        <taxon>Bacillati</taxon>
        <taxon>Actinomycetota</taxon>
        <taxon>Actinomycetes</taxon>
        <taxon>Streptosporangiales</taxon>
        <taxon>Thermomonosporaceae</taxon>
        <taxon>Actinomadura</taxon>
    </lineage>
</organism>
<sequence length="487" mass="51648">MGPKRRGRSDLGASALEWATLLMICATVFGVLLTLAIPDEISRVLPPALCRIFGGSCETPPKVTDTDFKPKVCEKSSSEQKYGGTVKIAIVKIGKEWSFLRQEMADGSVRLTVVPNGDTVGLEVGAGGKLNLGKNLKLGADITVGGSIKVGVGDTYIFKDDEEADKFQGDVKELATRDTAKSVVKNVVPGMNNPLTGWVVDKVDDLTGRPDIKDPEITTTTVSYKESVEGSLGLYLPQIGPKGDGSDDWNFNINTGVKGKVEYGADVAVTQDDTDPKDPKTSYFISTSGTLTGSGEVLGAGGEGELKWTGGERLVFDKDGKLVAVTFQTTFEKGGKANGKIGGNYQDAKGSGKGKGGDKTVETVTQTVPLDNDADRAAMARWLQQNPYHMPLSLLSYMGGDDNVIRRDPGPNANVFDRLLYQKGTVLKQTSANSSDGFEVGAEAKLGLVLGVEYAQSSATNTTTDAQYLGAPRNGERGFVPYTSCVG</sequence>
<evidence type="ECO:0000256" key="1">
    <source>
        <dbReference type="SAM" id="Phobius"/>
    </source>
</evidence>
<dbReference type="Proteomes" id="UP000431901">
    <property type="component" value="Unassembled WGS sequence"/>
</dbReference>
<dbReference type="OrthoDB" id="3455227at2"/>
<dbReference type="RefSeq" id="WP_161101176.1">
    <property type="nucleotide sequence ID" value="NZ_JBHLYI010000002.1"/>
</dbReference>
<gene>
    <name evidence="2" type="ORF">GQ466_02810</name>
</gene>
<keyword evidence="1" id="KW-1133">Transmembrane helix</keyword>
<accession>A0A6I4W124</accession>
<evidence type="ECO:0000313" key="3">
    <source>
        <dbReference type="Proteomes" id="UP000431901"/>
    </source>
</evidence>
<comment type="caution">
    <text evidence="2">The sequence shown here is derived from an EMBL/GenBank/DDBJ whole genome shotgun (WGS) entry which is preliminary data.</text>
</comment>
<protein>
    <submittedName>
        <fullName evidence="2">Uncharacterized protein</fullName>
    </submittedName>
</protein>